<sequence length="35" mass="4200">MAKRLKKYIKARELKEKEEYSLEEAVSLIKKLSFV</sequence>
<evidence type="ECO:0000313" key="1">
    <source>
        <dbReference type="EMBL" id="KKN33916.1"/>
    </source>
</evidence>
<feature type="non-terminal residue" evidence="1">
    <location>
        <position position="35"/>
    </location>
</feature>
<dbReference type="AlphaFoldDB" id="A0A0F9SA92"/>
<name>A0A0F9SA92_9ZZZZ</name>
<accession>A0A0F9SA92</accession>
<gene>
    <name evidence="1" type="ORF">LCGC14_0798840</name>
</gene>
<dbReference type="EMBL" id="LAZR01002140">
    <property type="protein sequence ID" value="KKN33916.1"/>
    <property type="molecule type" value="Genomic_DNA"/>
</dbReference>
<organism evidence="1">
    <name type="scientific">marine sediment metagenome</name>
    <dbReference type="NCBI Taxonomy" id="412755"/>
    <lineage>
        <taxon>unclassified sequences</taxon>
        <taxon>metagenomes</taxon>
        <taxon>ecological metagenomes</taxon>
    </lineage>
</organism>
<comment type="caution">
    <text evidence="1">The sequence shown here is derived from an EMBL/GenBank/DDBJ whole genome shotgun (WGS) entry which is preliminary data.</text>
</comment>
<proteinExistence type="predicted"/>
<reference evidence="1" key="1">
    <citation type="journal article" date="2015" name="Nature">
        <title>Complex archaea that bridge the gap between prokaryotes and eukaryotes.</title>
        <authorList>
            <person name="Spang A."/>
            <person name="Saw J.H."/>
            <person name="Jorgensen S.L."/>
            <person name="Zaremba-Niedzwiedzka K."/>
            <person name="Martijn J."/>
            <person name="Lind A.E."/>
            <person name="van Eijk R."/>
            <person name="Schleper C."/>
            <person name="Guy L."/>
            <person name="Ettema T.J."/>
        </authorList>
    </citation>
    <scope>NUCLEOTIDE SEQUENCE</scope>
</reference>
<protein>
    <submittedName>
        <fullName evidence="1">Uncharacterized protein</fullName>
    </submittedName>
</protein>